<gene>
    <name evidence="2" type="ORF">E2C01_070378</name>
</gene>
<proteinExistence type="predicted"/>
<name>A0A5B7I3C0_PORTR</name>
<feature type="region of interest" description="Disordered" evidence="1">
    <location>
        <begin position="46"/>
        <end position="74"/>
    </location>
</feature>
<protein>
    <submittedName>
        <fullName evidence="2">Uncharacterized protein</fullName>
    </submittedName>
</protein>
<sequence length="74" mass="8290">MRTSKVTGAISFEDMQSYMDHTEHQHVAGISINKVTEFFDSQSVAYPSQNHTEGNTRPDDTLTEACPSQDNELL</sequence>
<reference evidence="2 3" key="1">
    <citation type="submission" date="2019-05" db="EMBL/GenBank/DDBJ databases">
        <title>Another draft genome of Portunus trituberculatus and its Hox gene families provides insights of decapod evolution.</title>
        <authorList>
            <person name="Jeong J.-H."/>
            <person name="Song I."/>
            <person name="Kim S."/>
            <person name="Choi T."/>
            <person name="Kim D."/>
            <person name="Ryu S."/>
            <person name="Kim W."/>
        </authorList>
    </citation>
    <scope>NUCLEOTIDE SEQUENCE [LARGE SCALE GENOMIC DNA]</scope>
    <source>
        <tissue evidence="2">Muscle</tissue>
    </source>
</reference>
<accession>A0A5B7I3C0</accession>
<keyword evidence="3" id="KW-1185">Reference proteome</keyword>
<comment type="caution">
    <text evidence="2">The sequence shown here is derived from an EMBL/GenBank/DDBJ whole genome shotgun (WGS) entry which is preliminary data.</text>
</comment>
<dbReference type="EMBL" id="VSRR010042299">
    <property type="protein sequence ID" value="MPC75977.1"/>
    <property type="molecule type" value="Genomic_DNA"/>
</dbReference>
<dbReference type="Proteomes" id="UP000324222">
    <property type="component" value="Unassembled WGS sequence"/>
</dbReference>
<dbReference type="AlphaFoldDB" id="A0A5B7I3C0"/>
<evidence type="ECO:0000256" key="1">
    <source>
        <dbReference type="SAM" id="MobiDB-lite"/>
    </source>
</evidence>
<evidence type="ECO:0000313" key="2">
    <source>
        <dbReference type="EMBL" id="MPC75977.1"/>
    </source>
</evidence>
<evidence type="ECO:0000313" key="3">
    <source>
        <dbReference type="Proteomes" id="UP000324222"/>
    </source>
</evidence>
<organism evidence="2 3">
    <name type="scientific">Portunus trituberculatus</name>
    <name type="common">Swimming crab</name>
    <name type="synonym">Neptunus trituberculatus</name>
    <dbReference type="NCBI Taxonomy" id="210409"/>
    <lineage>
        <taxon>Eukaryota</taxon>
        <taxon>Metazoa</taxon>
        <taxon>Ecdysozoa</taxon>
        <taxon>Arthropoda</taxon>
        <taxon>Crustacea</taxon>
        <taxon>Multicrustacea</taxon>
        <taxon>Malacostraca</taxon>
        <taxon>Eumalacostraca</taxon>
        <taxon>Eucarida</taxon>
        <taxon>Decapoda</taxon>
        <taxon>Pleocyemata</taxon>
        <taxon>Brachyura</taxon>
        <taxon>Eubrachyura</taxon>
        <taxon>Portunoidea</taxon>
        <taxon>Portunidae</taxon>
        <taxon>Portuninae</taxon>
        <taxon>Portunus</taxon>
    </lineage>
</organism>